<dbReference type="FunFam" id="1.10.340.30:FF:000002">
    <property type="entry name" value="Adenine DNA glycosylase"/>
    <property type="match status" value="1"/>
</dbReference>
<gene>
    <name evidence="15" type="primary">mutY_2</name>
    <name evidence="15" type="ORF">SDC9_15088</name>
</gene>
<dbReference type="PANTHER" id="PTHR42944">
    <property type="entry name" value="ADENINE DNA GLYCOSYLASE"/>
    <property type="match status" value="1"/>
</dbReference>
<keyword evidence="12" id="KW-0234">DNA repair</keyword>
<reference evidence="15" key="1">
    <citation type="submission" date="2019-08" db="EMBL/GenBank/DDBJ databases">
        <authorList>
            <person name="Kucharzyk K."/>
            <person name="Murdoch R.W."/>
            <person name="Higgins S."/>
            <person name="Loffler F."/>
        </authorList>
    </citation>
    <scope>NUCLEOTIDE SEQUENCE</scope>
</reference>
<evidence type="ECO:0000256" key="9">
    <source>
        <dbReference type="ARBA" id="ARBA00022801"/>
    </source>
</evidence>
<dbReference type="InterPro" id="IPR023170">
    <property type="entry name" value="HhH_base_excis_C"/>
</dbReference>
<dbReference type="GO" id="GO:0006284">
    <property type="term" value="P:base-excision repair"/>
    <property type="evidence" value="ECO:0007669"/>
    <property type="project" value="InterPro"/>
</dbReference>
<comment type="caution">
    <text evidence="15">The sequence shown here is derived from an EMBL/GenBank/DDBJ whole genome shotgun (WGS) entry which is preliminary data.</text>
</comment>
<comment type="similarity">
    <text evidence="3">Belongs to the Nth/MutY family.</text>
</comment>
<dbReference type="InterPro" id="IPR029119">
    <property type="entry name" value="MutY_C"/>
</dbReference>
<dbReference type="GO" id="GO:0034039">
    <property type="term" value="F:8-oxo-7,8-dihydroguanine DNA N-glycosylase activity"/>
    <property type="evidence" value="ECO:0007669"/>
    <property type="project" value="TreeGrafter"/>
</dbReference>
<keyword evidence="13 15" id="KW-0326">Glycosidase</keyword>
<dbReference type="CDD" id="cd00056">
    <property type="entry name" value="ENDO3c"/>
    <property type="match status" value="1"/>
</dbReference>
<keyword evidence="6" id="KW-0004">4Fe-4S</keyword>
<dbReference type="SUPFAM" id="SSF48150">
    <property type="entry name" value="DNA-glycosylase"/>
    <property type="match status" value="1"/>
</dbReference>
<evidence type="ECO:0000256" key="4">
    <source>
        <dbReference type="ARBA" id="ARBA00012045"/>
    </source>
</evidence>
<dbReference type="InterPro" id="IPR015797">
    <property type="entry name" value="NUDIX_hydrolase-like_dom_sf"/>
</dbReference>
<dbReference type="Pfam" id="PF00730">
    <property type="entry name" value="HhH-GPD"/>
    <property type="match status" value="1"/>
</dbReference>
<dbReference type="InterPro" id="IPR044298">
    <property type="entry name" value="MIG/MutY"/>
</dbReference>
<feature type="domain" description="HhH-GPD" evidence="14">
    <location>
        <begin position="35"/>
        <end position="186"/>
    </location>
</feature>
<keyword evidence="7" id="KW-0479">Metal-binding</keyword>
<dbReference type="InterPro" id="IPR004036">
    <property type="entry name" value="Endonuclease-III-like_CS2"/>
</dbReference>
<dbReference type="InterPro" id="IPR003265">
    <property type="entry name" value="HhH-GPD_domain"/>
</dbReference>
<dbReference type="InterPro" id="IPR000445">
    <property type="entry name" value="HhH_motif"/>
</dbReference>
<proteinExistence type="inferred from homology"/>
<evidence type="ECO:0000256" key="10">
    <source>
        <dbReference type="ARBA" id="ARBA00023004"/>
    </source>
</evidence>
<dbReference type="EMBL" id="VSSQ01000046">
    <property type="protein sequence ID" value="MPL69349.1"/>
    <property type="molecule type" value="Genomic_DNA"/>
</dbReference>
<evidence type="ECO:0000313" key="15">
    <source>
        <dbReference type="EMBL" id="MPL69349.1"/>
    </source>
</evidence>
<dbReference type="InterPro" id="IPR011257">
    <property type="entry name" value="DNA_glycosylase"/>
</dbReference>
<dbReference type="Gene3D" id="1.10.340.30">
    <property type="entry name" value="Hypothetical protein, domain 2"/>
    <property type="match status" value="1"/>
</dbReference>
<dbReference type="Gene3D" id="1.10.1670.10">
    <property type="entry name" value="Helix-hairpin-Helix base-excision DNA repair enzymes (C-terminal)"/>
    <property type="match status" value="1"/>
</dbReference>
<dbReference type="GO" id="GO:0006298">
    <property type="term" value="P:mismatch repair"/>
    <property type="evidence" value="ECO:0007669"/>
    <property type="project" value="TreeGrafter"/>
</dbReference>
<name>A0A644TRS5_9ZZZZ</name>
<evidence type="ECO:0000256" key="1">
    <source>
        <dbReference type="ARBA" id="ARBA00000843"/>
    </source>
</evidence>
<evidence type="ECO:0000256" key="12">
    <source>
        <dbReference type="ARBA" id="ARBA00023204"/>
    </source>
</evidence>
<evidence type="ECO:0000256" key="11">
    <source>
        <dbReference type="ARBA" id="ARBA00023014"/>
    </source>
</evidence>
<dbReference type="InterPro" id="IPR004035">
    <property type="entry name" value="Endouclease-III_FeS-bd_BS"/>
</dbReference>
<sequence>MVLATQLLDWYDKNSRDLPWRKDNDAYKVWVSEIMLQQTRVEVVKDYYTRWMERFPTLEALAQTSEQEVLTYWQGLGYYNRARNLLSGVREVCAEYGGKVPDNAPAIQKLPGVGEYTAGAIASIAYNRPSPAIDGNVLRIFSRLFCLEEDITKQATKRKIDRLIRDHMSVERPGDFNQALMDLGSMVCIPQRPRCQLCPLATLCEAQARDVQDVLPVRTPKKAPLHIKLAAGIVIQSSSLLITQRPATGMLAGMWEFPTVELAEDDSTSERLKTRIKSDLQQEVCVGKRLFHYIHTFSHRKWDISFYQCQWLAGNTISFPAHWLGLSELDTVPWAGPHRKVATVLGEQFTQEL</sequence>
<dbReference type="CDD" id="cd03431">
    <property type="entry name" value="NUDIX_DNA_Glycosylase_C-MutY"/>
    <property type="match status" value="1"/>
</dbReference>
<evidence type="ECO:0000256" key="8">
    <source>
        <dbReference type="ARBA" id="ARBA00022763"/>
    </source>
</evidence>
<dbReference type="SMART" id="SM00525">
    <property type="entry name" value="FES"/>
    <property type="match status" value="1"/>
</dbReference>
<dbReference type="PANTHER" id="PTHR42944:SF1">
    <property type="entry name" value="ADENINE DNA GLYCOSYLASE"/>
    <property type="match status" value="1"/>
</dbReference>
<evidence type="ECO:0000256" key="3">
    <source>
        <dbReference type="ARBA" id="ARBA00008343"/>
    </source>
</evidence>
<dbReference type="Gene3D" id="3.90.79.10">
    <property type="entry name" value="Nucleoside Triphosphate Pyrophosphohydrolase"/>
    <property type="match status" value="1"/>
</dbReference>
<dbReference type="GO" id="GO:0035485">
    <property type="term" value="F:adenine/guanine mispair binding"/>
    <property type="evidence" value="ECO:0007669"/>
    <property type="project" value="TreeGrafter"/>
</dbReference>
<keyword evidence="11" id="KW-0411">Iron-sulfur</keyword>
<evidence type="ECO:0000256" key="5">
    <source>
        <dbReference type="ARBA" id="ARBA00022023"/>
    </source>
</evidence>
<dbReference type="Pfam" id="PF14815">
    <property type="entry name" value="NUDIX_4"/>
    <property type="match status" value="1"/>
</dbReference>
<dbReference type="GO" id="GO:0032357">
    <property type="term" value="F:oxidized purine DNA binding"/>
    <property type="evidence" value="ECO:0007669"/>
    <property type="project" value="TreeGrafter"/>
</dbReference>
<evidence type="ECO:0000256" key="2">
    <source>
        <dbReference type="ARBA" id="ARBA00001966"/>
    </source>
</evidence>
<dbReference type="SUPFAM" id="SSF55811">
    <property type="entry name" value="Nudix"/>
    <property type="match status" value="1"/>
</dbReference>
<organism evidence="15">
    <name type="scientific">bioreactor metagenome</name>
    <dbReference type="NCBI Taxonomy" id="1076179"/>
    <lineage>
        <taxon>unclassified sequences</taxon>
        <taxon>metagenomes</taxon>
        <taxon>ecological metagenomes</taxon>
    </lineage>
</organism>
<dbReference type="GO" id="GO:0000701">
    <property type="term" value="F:purine-specific mismatch base pair DNA N-glycosylase activity"/>
    <property type="evidence" value="ECO:0007669"/>
    <property type="project" value="UniProtKB-EC"/>
</dbReference>
<dbReference type="InterPro" id="IPR005760">
    <property type="entry name" value="A/G_AdeGlyc_MutY"/>
</dbReference>
<evidence type="ECO:0000259" key="14">
    <source>
        <dbReference type="SMART" id="SM00478"/>
    </source>
</evidence>
<dbReference type="SMART" id="SM00478">
    <property type="entry name" value="ENDO3c"/>
    <property type="match status" value="1"/>
</dbReference>
<keyword evidence="10" id="KW-0408">Iron</keyword>
<keyword evidence="9 15" id="KW-0378">Hydrolase</keyword>
<comment type="cofactor">
    <cofactor evidence="2">
        <name>[4Fe-4S] cluster</name>
        <dbReference type="ChEBI" id="CHEBI:49883"/>
    </cofactor>
</comment>
<dbReference type="Pfam" id="PF00633">
    <property type="entry name" value="HHH"/>
    <property type="match status" value="1"/>
</dbReference>
<dbReference type="NCBIfam" id="TIGR01084">
    <property type="entry name" value="mutY"/>
    <property type="match status" value="1"/>
</dbReference>
<dbReference type="PROSITE" id="PS00764">
    <property type="entry name" value="ENDONUCLEASE_III_1"/>
    <property type="match status" value="1"/>
</dbReference>
<evidence type="ECO:0000256" key="13">
    <source>
        <dbReference type="ARBA" id="ARBA00023295"/>
    </source>
</evidence>
<keyword evidence="8" id="KW-0227">DNA damage</keyword>
<dbReference type="PROSITE" id="PS01155">
    <property type="entry name" value="ENDONUCLEASE_III_2"/>
    <property type="match status" value="1"/>
</dbReference>
<dbReference type="InterPro" id="IPR003651">
    <property type="entry name" value="Endonuclease3_FeS-loop_motif"/>
</dbReference>
<dbReference type="GO" id="GO:0046872">
    <property type="term" value="F:metal ion binding"/>
    <property type="evidence" value="ECO:0007669"/>
    <property type="project" value="UniProtKB-KW"/>
</dbReference>
<dbReference type="AlphaFoldDB" id="A0A644TRS5"/>
<protein>
    <recommendedName>
        <fullName evidence="5">Adenine DNA glycosylase</fullName>
        <ecNumber evidence="4">3.2.2.31</ecNumber>
    </recommendedName>
</protein>
<comment type="catalytic activity">
    <reaction evidence="1">
        <text>Hydrolyzes free adenine bases from 7,8-dihydro-8-oxoguanine:adenine mismatched double-stranded DNA, leaving an apurinic site.</text>
        <dbReference type="EC" id="3.2.2.31"/>
    </reaction>
</comment>
<dbReference type="GO" id="GO:0051539">
    <property type="term" value="F:4 iron, 4 sulfur cluster binding"/>
    <property type="evidence" value="ECO:0007669"/>
    <property type="project" value="UniProtKB-KW"/>
</dbReference>
<dbReference type="EC" id="3.2.2.31" evidence="4"/>
<evidence type="ECO:0000256" key="6">
    <source>
        <dbReference type="ARBA" id="ARBA00022485"/>
    </source>
</evidence>
<accession>A0A644TRS5</accession>
<evidence type="ECO:0000256" key="7">
    <source>
        <dbReference type="ARBA" id="ARBA00022723"/>
    </source>
</evidence>